<dbReference type="Proteomes" id="UP000283269">
    <property type="component" value="Unassembled WGS sequence"/>
</dbReference>
<protein>
    <recommendedName>
        <fullName evidence="4">Cyanovirin-N domain-containing protein</fullName>
    </recommendedName>
</protein>
<name>A0A409X1H6_PSICY</name>
<accession>A0A409X1H6</accession>
<proteinExistence type="predicted"/>
<sequence>MQISINSVLAMLALTGTVCAISADKAVPLRARDDCTCTCPDDNPTFWWRTNPAVDWLSGEIVAGSCANFNASVTQVAATVGGVSCTGGGLFVTGSEEIGSDTPANPIGLGYTGLSFKC</sequence>
<feature type="chain" id="PRO_5019305805" description="Cyanovirin-N domain-containing protein" evidence="1">
    <location>
        <begin position="21"/>
        <end position="118"/>
    </location>
</feature>
<keyword evidence="3" id="KW-1185">Reference proteome</keyword>
<reference evidence="2 3" key="1">
    <citation type="journal article" date="2018" name="Evol. Lett.">
        <title>Horizontal gene cluster transfer increased hallucinogenic mushroom diversity.</title>
        <authorList>
            <person name="Reynolds H.T."/>
            <person name="Vijayakumar V."/>
            <person name="Gluck-Thaler E."/>
            <person name="Korotkin H.B."/>
            <person name="Matheny P.B."/>
            <person name="Slot J.C."/>
        </authorList>
    </citation>
    <scope>NUCLEOTIDE SEQUENCE [LARGE SCALE GENOMIC DNA]</scope>
    <source>
        <strain evidence="2 3">2631</strain>
    </source>
</reference>
<keyword evidence="1" id="KW-0732">Signal</keyword>
<dbReference type="InParanoid" id="A0A409X1H6"/>
<evidence type="ECO:0000313" key="3">
    <source>
        <dbReference type="Proteomes" id="UP000283269"/>
    </source>
</evidence>
<organism evidence="2 3">
    <name type="scientific">Psilocybe cyanescens</name>
    <dbReference type="NCBI Taxonomy" id="93625"/>
    <lineage>
        <taxon>Eukaryota</taxon>
        <taxon>Fungi</taxon>
        <taxon>Dikarya</taxon>
        <taxon>Basidiomycota</taxon>
        <taxon>Agaricomycotina</taxon>
        <taxon>Agaricomycetes</taxon>
        <taxon>Agaricomycetidae</taxon>
        <taxon>Agaricales</taxon>
        <taxon>Agaricineae</taxon>
        <taxon>Strophariaceae</taxon>
        <taxon>Psilocybe</taxon>
    </lineage>
</organism>
<comment type="caution">
    <text evidence="2">The sequence shown here is derived from an EMBL/GenBank/DDBJ whole genome shotgun (WGS) entry which is preliminary data.</text>
</comment>
<gene>
    <name evidence="2" type="ORF">CVT25_015720</name>
</gene>
<dbReference type="EMBL" id="NHYD01002842">
    <property type="protein sequence ID" value="PPQ84623.1"/>
    <property type="molecule type" value="Genomic_DNA"/>
</dbReference>
<feature type="signal peptide" evidence="1">
    <location>
        <begin position="1"/>
        <end position="20"/>
    </location>
</feature>
<evidence type="ECO:0000313" key="2">
    <source>
        <dbReference type="EMBL" id="PPQ84623.1"/>
    </source>
</evidence>
<evidence type="ECO:0008006" key="4">
    <source>
        <dbReference type="Google" id="ProtNLM"/>
    </source>
</evidence>
<dbReference type="AlphaFoldDB" id="A0A409X1H6"/>
<evidence type="ECO:0000256" key="1">
    <source>
        <dbReference type="SAM" id="SignalP"/>
    </source>
</evidence>